<dbReference type="RefSeq" id="WP_201686125.1">
    <property type="nucleotide sequence ID" value="NZ_JAEQNA010000010.1"/>
</dbReference>
<gene>
    <name evidence="3" type="ORF">JI739_21075</name>
</gene>
<comment type="caution">
    <text evidence="3">The sequence shown here is derived from an EMBL/GenBank/DDBJ whole genome shotgun (WGS) entry which is preliminary data.</text>
</comment>
<dbReference type="PANTHER" id="PTHR37423:SF2">
    <property type="entry name" value="MEMBRANE-BOUND LYTIC MUREIN TRANSGLYCOSYLASE C"/>
    <property type="match status" value="1"/>
</dbReference>
<evidence type="ECO:0000259" key="2">
    <source>
        <dbReference type="Pfam" id="PF01464"/>
    </source>
</evidence>
<feature type="domain" description="Transglycosylase SLT" evidence="2">
    <location>
        <begin position="85"/>
        <end position="175"/>
    </location>
</feature>
<dbReference type="InterPro" id="IPR023346">
    <property type="entry name" value="Lysozyme-like_dom_sf"/>
</dbReference>
<dbReference type="PANTHER" id="PTHR37423">
    <property type="entry name" value="SOLUBLE LYTIC MUREIN TRANSGLYCOSYLASE-RELATED"/>
    <property type="match status" value="1"/>
</dbReference>
<evidence type="ECO:0000313" key="3">
    <source>
        <dbReference type="EMBL" id="MBL0422842.1"/>
    </source>
</evidence>
<dbReference type="EMBL" id="JAEQNA010000010">
    <property type="protein sequence ID" value="MBL0422842.1"/>
    <property type="molecule type" value="Genomic_DNA"/>
</dbReference>
<protein>
    <submittedName>
        <fullName evidence="3">Lytic transglycosylase domain-containing protein</fullName>
    </submittedName>
</protein>
<dbReference type="CDD" id="cd00254">
    <property type="entry name" value="LT-like"/>
    <property type="match status" value="1"/>
</dbReference>
<reference evidence="3" key="1">
    <citation type="submission" date="2021-01" db="EMBL/GenBank/DDBJ databases">
        <title>Ramlibacter sp. strain AW1 16S ribosomal RNA gene Genome sequencing and assembly.</title>
        <authorList>
            <person name="Kang M."/>
        </authorList>
    </citation>
    <scope>NUCLEOTIDE SEQUENCE</scope>
    <source>
        <strain evidence="3">AW1</strain>
    </source>
</reference>
<organism evidence="3 4">
    <name type="scientific">Ramlibacter aurantiacus</name>
    <dbReference type="NCBI Taxonomy" id="2801330"/>
    <lineage>
        <taxon>Bacteria</taxon>
        <taxon>Pseudomonadati</taxon>
        <taxon>Pseudomonadota</taxon>
        <taxon>Betaproteobacteria</taxon>
        <taxon>Burkholderiales</taxon>
        <taxon>Comamonadaceae</taxon>
        <taxon>Ramlibacter</taxon>
    </lineage>
</organism>
<dbReference type="Proteomes" id="UP000613011">
    <property type="component" value="Unassembled WGS sequence"/>
</dbReference>
<keyword evidence="4" id="KW-1185">Reference proteome</keyword>
<accession>A0A937D706</accession>
<comment type="similarity">
    <text evidence="1">Belongs to the transglycosylase Slt family.</text>
</comment>
<proteinExistence type="inferred from homology"/>
<dbReference type="Pfam" id="PF01464">
    <property type="entry name" value="SLT"/>
    <property type="match status" value="1"/>
</dbReference>
<dbReference type="Gene3D" id="1.10.530.10">
    <property type="match status" value="1"/>
</dbReference>
<dbReference type="AlphaFoldDB" id="A0A937D706"/>
<sequence>MPGLGLLPWSGVVRAGQLEEPLADSVRSALSSAIANAAPPVPEFASTEARLTYLRWLQAMSARLYRRKGDFNERREFLQTVWYESRRAGLDTQLVLGLIQVESAFRKFAVSVAGARGYMQVMPFWSRLIGDGDPARLFHMQTNLRFGCVILRHYVDRERGDLFLALGRYNGSRGKPTYPNAVFAAAQQWAWRDARTG</sequence>
<dbReference type="SUPFAM" id="SSF53955">
    <property type="entry name" value="Lysozyme-like"/>
    <property type="match status" value="1"/>
</dbReference>
<name>A0A937D706_9BURK</name>
<evidence type="ECO:0000313" key="4">
    <source>
        <dbReference type="Proteomes" id="UP000613011"/>
    </source>
</evidence>
<evidence type="ECO:0000256" key="1">
    <source>
        <dbReference type="ARBA" id="ARBA00007734"/>
    </source>
</evidence>
<dbReference type="InterPro" id="IPR008258">
    <property type="entry name" value="Transglycosylase_SLT_dom_1"/>
</dbReference>